<keyword evidence="2" id="KW-1185">Reference proteome</keyword>
<accession>A0A3P8BNI8</accession>
<dbReference type="EMBL" id="UZAH01030615">
    <property type="protein sequence ID" value="VDP11138.1"/>
    <property type="molecule type" value="Genomic_DNA"/>
</dbReference>
<accession>A0A183G8U4</accession>
<protein>
    <submittedName>
        <fullName evidence="3">Helitron_like_N domain-containing protein</fullName>
    </submittedName>
</protein>
<dbReference type="OrthoDB" id="5836917at2759"/>
<proteinExistence type="predicted"/>
<evidence type="ECO:0000313" key="3">
    <source>
        <dbReference type="WBParaSite" id="HPBE_0001832301-mRNA-1"/>
    </source>
</evidence>
<name>A0A183G8U4_HELPZ</name>
<sequence length="103" mass="11955">MTNHDEFLKGRGGALHFYVKLKTLYYQHQQYRSGVVRNVENFVMAHEWHELLVAAHGADELARLGFLDKLNRSSTNLLSQDPEILEIHRNQEGATYPEWFGSI</sequence>
<reference evidence="3" key="2">
    <citation type="submission" date="2019-09" db="UniProtKB">
        <authorList>
            <consortium name="WormBaseParasite"/>
        </authorList>
    </citation>
    <scope>IDENTIFICATION</scope>
</reference>
<evidence type="ECO:0000313" key="2">
    <source>
        <dbReference type="Proteomes" id="UP000050761"/>
    </source>
</evidence>
<reference evidence="1 2" key="1">
    <citation type="submission" date="2018-11" db="EMBL/GenBank/DDBJ databases">
        <authorList>
            <consortium name="Pathogen Informatics"/>
        </authorList>
    </citation>
    <scope>NUCLEOTIDE SEQUENCE [LARGE SCALE GENOMIC DNA]</scope>
</reference>
<dbReference type="Proteomes" id="UP000050761">
    <property type="component" value="Unassembled WGS sequence"/>
</dbReference>
<dbReference type="AlphaFoldDB" id="A0A183G8U4"/>
<organism evidence="2 3">
    <name type="scientific">Heligmosomoides polygyrus</name>
    <name type="common">Parasitic roundworm</name>
    <dbReference type="NCBI Taxonomy" id="6339"/>
    <lineage>
        <taxon>Eukaryota</taxon>
        <taxon>Metazoa</taxon>
        <taxon>Ecdysozoa</taxon>
        <taxon>Nematoda</taxon>
        <taxon>Chromadorea</taxon>
        <taxon>Rhabditida</taxon>
        <taxon>Rhabditina</taxon>
        <taxon>Rhabditomorpha</taxon>
        <taxon>Strongyloidea</taxon>
        <taxon>Heligmosomidae</taxon>
        <taxon>Heligmosomoides</taxon>
    </lineage>
</organism>
<dbReference type="WBParaSite" id="HPBE_0001832301-mRNA-1">
    <property type="protein sequence ID" value="HPBE_0001832301-mRNA-1"/>
    <property type="gene ID" value="HPBE_0001832301"/>
</dbReference>
<gene>
    <name evidence="1" type="ORF">HPBE_LOCUS18324</name>
</gene>
<evidence type="ECO:0000313" key="1">
    <source>
        <dbReference type="EMBL" id="VDP11138.1"/>
    </source>
</evidence>